<proteinExistence type="predicted"/>
<keyword evidence="1" id="KW-0808">Transferase</keyword>
<dbReference type="GO" id="GO:0016301">
    <property type="term" value="F:kinase activity"/>
    <property type="evidence" value="ECO:0007669"/>
    <property type="project" value="UniProtKB-KW"/>
</dbReference>
<feature type="transmembrane region" description="Helical" evidence="4">
    <location>
        <begin position="104"/>
        <end position="121"/>
    </location>
</feature>
<keyword evidence="3" id="KW-0902">Two-component regulatory system</keyword>
<comment type="caution">
    <text evidence="6">The sequence shown here is derived from an EMBL/GenBank/DDBJ whole genome shotgun (WGS) entry which is preliminary data.</text>
</comment>
<gene>
    <name evidence="6" type="ORF">ACFFGN_20320</name>
</gene>
<dbReference type="Gene3D" id="3.30.565.10">
    <property type="entry name" value="Histidine kinase-like ATPase, C-terminal domain"/>
    <property type="match status" value="1"/>
</dbReference>
<feature type="transmembrane region" description="Helical" evidence="4">
    <location>
        <begin position="18"/>
        <end position="36"/>
    </location>
</feature>
<evidence type="ECO:0000313" key="7">
    <source>
        <dbReference type="Proteomes" id="UP001589890"/>
    </source>
</evidence>
<dbReference type="InterPro" id="IPR050482">
    <property type="entry name" value="Sensor_HK_TwoCompSys"/>
</dbReference>
<feature type="domain" description="Signal transduction histidine kinase subgroup 3 dimerisation and phosphoacceptor" evidence="5">
    <location>
        <begin position="197"/>
        <end position="263"/>
    </location>
</feature>
<accession>A0ABV6QQZ9</accession>
<sequence length="383" mass="40670">MTSLDLPSAEDPGLMRRVILGLTGLLWLPCLIGPALAWWDEPDPSRRWLGAFGIVVLAVGYTYCLYRAAATSQATSGRLVAVFLAVALLSIPLVAPLGPPDRHTWAWIGGATAGYLPLVIGRSWGVARWPIEFGLVILGTLAVGAWTGGSLLVHGVIAVSIGLTVLATAVLPLWLWTLLEQARAGREARARLAVSEERLRFARDVHDVLGHQLTVIALKAELAARLAGVDPERATREAYDAQHLAAAALSEVRKAVEGYRAVDLGDQVDAFASVLREAGIRPEVDGAALDGLPGEVSTQLALVLREACTNVLRHSSATWCKIGVSRNATEVRMTITNDGARRGSADPGYGLRGAAERLAAAGGKLRVDSRNGRFELGVEIPVG</sequence>
<evidence type="ECO:0000256" key="3">
    <source>
        <dbReference type="ARBA" id="ARBA00023012"/>
    </source>
</evidence>
<evidence type="ECO:0000256" key="2">
    <source>
        <dbReference type="ARBA" id="ARBA00022777"/>
    </source>
</evidence>
<evidence type="ECO:0000256" key="4">
    <source>
        <dbReference type="SAM" id="Phobius"/>
    </source>
</evidence>
<name>A0ABV6QQZ9_9ACTN</name>
<keyword evidence="7" id="KW-1185">Reference proteome</keyword>
<dbReference type="CDD" id="cd16917">
    <property type="entry name" value="HATPase_UhpB-NarQ-NarX-like"/>
    <property type="match status" value="1"/>
</dbReference>
<organism evidence="6 7">
    <name type="scientific">Kribbella deserti</name>
    <dbReference type="NCBI Taxonomy" id="1926257"/>
    <lineage>
        <taxon>Bacteria</taxon>
        <taxon>Bacillati</taxon>
        <taxon>Actinomycetota</taxon>
        <taxon>Actinomycetes</taxon>
        <taxon>Propionibacteriales</taxon>
        <taxon>Kribbellaceae</taxon>
        <taxon>Kribbella</taxon>
    </lineage>
</organism>
<evidence type="ECO:0000313" key="6">
    <source>
        <dbReference type="EMBL" id="MFC0626436.1"/>
    </source>
</evidence>
<dbReference type="InterPro" id="IPR036890">
    <property type="entry name" value="HATPase_C_sf"/>
</dbReference>
<feature type="transmembrane region" description="Helical" evidence="4">
    <location>
        <begin position="133"/>
        <end position="151"/>
    </location>
</feature>
<dbReference type="PANTHER" id="PTHR24421:SF63">
    <property type="entry name" value="SENSOR HISTIDINE KINASE DESK"/>
    <property type="match status" value="1"/>
</dbReference>
<dbReference type="Proteomes" id="UP001589890">
    <property type="component" value="Unassembled WGS sequence"/>
</dbReference>
<reference evidence="6 7" key="1">
    <citation type="submission" date="2024-09" db="EMBL/GenBank/DDBJ databases">
        <authorList>
            <person name="Sun Q."/>
            <person name="Mori K."/>
        </authorList>
    </citation>
    <scope>NUCLEOTIDE SEQUENCE [LARGE SCALE GENOMIC DNA]</scope>
    <source>
        <strain evidence="6 7">CGMCC 1.15906</strain>
    </source>
</reference>
<feature type="transmembrane region" description="Helical" evidence="4">
    <location>
        <begin position="157"/>
        <end position="179"/>
    </location>
</feature>
<keyword evidence="4" id="KW-0472">Membrane</keyword>
<feature type="transmembrane region" description="Helical" evidence="4">
    <location>
        <begin position="78"/>
        <end position="98"/>
    </location>
</feature>
<dbReference type="Pfam" id="PF07730">
    <property type="entry name" value="HisKA_3"/>
    <property type="match status" value="1"/>
</dbReference>
<dbReference type="PANTHER" id="PTHR24421">
    <property type="entry name" value="NITRATE/NITRITE SENSOR PROTEIN NARX-RELATED"/>
    <property type="match status" value="1"/>
</dbReference>
<keyword evidence="4" id="KW-1133">Transmembrane helix</keyword>
<feature type="transmembrane region" description="Helical" evidence="4">
    <location>
        <begin position="48"/>
        <end position="66"/>
    </location>
</feature>
<dbReference type="RefSeq" id="WP_380049945.1">
    <property type="nucleotide sequence ID" value="NZ_JBHLTC010000026.1"/>
</dbReference>
<evidence type="ECO:0000259" key="5">
    <source>
        <dbReference type="Pfam" id="PF07730"/>
    </source>
</evidence>
<dbReference type="SUPFAM" id="SSF55874">
    <property type="entry name" value="ATPase domain of HSP90 chaperone/DNA topoisomerase II/histidine kinase"/>
    <property type="match status" value="1"/>
</dbReference>
<evidence type="ECO:0000256" key="1">
    <source>
        <dbReference type="ARBA" id="ARBA00022679"/>
    </source>
</evidence>
<protein>
    <submittedName>
        <fullName evidence="6">Sensor histidine kinase</fullName>
    </submittedName>
</protein>
<dbReference type="InterPro" id="IPR011712">
    <property type="entry name" value="Sig_transdc_His_kin_sub3_dim/P"/>
</dbReference>
<dbReference type="EMBL" id="JBHLTC010000026">
    <property type="protein sequence ID" value="MFC0626436.1"/>
    <property type="molecule type" value="Genomic_DNA"/>
</dbReference>
<dbReference type="Gene3D" id="1.20.5.1930">
    <property type="match status" value="1"/>
</dbReference>
<keyword evidence="2 6" id="KW-0418">Kinase</keyword>
<keyword evidence="4" id="KW-0812">Transmembrane</keyword>